<evidence type="ECO:0000256" key="4">
    <source>
        <dbReference type="ARBA" id="ARBA00022692"/>
    </source>
</evidence>
<dbReference type="RefSeq" id="WP_101831524.1">
    <property type="nucleotide sequence ID" value="NZ_FZMO01000112.1"/>
</dbReference>
<keyword evidence="3" id="KW-1003">Cell membrane</keyword>
<comment type="subcellular location">
    <subcellularLocation>
        <location evidence="1">Cell membrane</location>
        <topology evidence="1">Multi-pass membrane protein</topology>
    </subcellularLocation>
</comment>
<dbReference type="PRINTS" id="PR01035">
    <property type="entry name" value="TCRTETA"/>
</dbReference>
<evidence type="ECO:0000256" key="5">
    <source>
        <dbReference type="ARBA" id="ARBA00022989"/>
    </source>
</evidence>
<feature type="transmembrane region" description="Helical" evidence="8">
    <location>
        <begin position="222"/>
        <end position="246"/>
    </location>
</feature>
<evidence type="ECO:0000256" key="3">
    <source>
        <dbReference type="ARBA" id="ARBA00022475"/>
    </source>
</evidence>
<dbReference type="Gene3D" id="1.20.1250.20">
    <property type="entry name" value="MFS general substrate transporter like domains"/>
    <property type="match status" value="1"/>
</dbReference>
<feature type="transmembrane region" description="Helical" evidence="8">
    <location>
        <begin position="80"/>
        <end position="102"/>
    </location>
</feature>
<evidence type="ECO:0000256" key="6">
    <source>
        <dbReference type="ARBA" id="ARBA00023136"/>
    </source>
</evidence>
<dbReference type="EMBL" id="FZMO01000112">
    <property type="protein sequence ID" value="SNQ47745.1"/>
    <property type="molecule type" value="Genomic_DNA"/>
</dbReference>
<dbReference type="InterPro" id="IPR011701">
    <property type="entry name" value="MFS"/>
</dbReference>
<feature type="compositionally biased region" description="Low complexity" evidence="7">
    <location>
        <begin position="484"/>
        <end position="497"/>
    </location>
</feature>
<feature type="transmembrane region" description="Helical" evidence="8">
    <location>
        <begin position="197"/>
        <end position="216"/>
    </location>
</feature>
<evidence type="ECO:0000259" key="10">
    <source>
        <dbReference type="PROSITE" id="PS50850"/>
    </source>
</evidence>
<keyword evidence="5 8" id="KW-1133">Transmembrane helix</keyword>
<keyword evidence="6 8" id="KW-0472">Membrane</keyword>
<keyword evidence="12" id="KW-1185">Reference proteome</keyword>
<dbReference type="InterPro" id="IPR001958">
    <property type="entry name" value="Tet-R_TetA/multi-R_MdtG-like"/>
</dbReference>
<feature type="chain" id="PRO_5039641650" evidence="9">
    <location>
        <begin position="28"/>
        <end position="497"/>
    </location>
</feature>
<feature type="transmembrane region" description="Helical" evidence="8">
    <location>
        <begin position="136"/>
        <end position="158"/>
    </location>
</feature>
<dbReference type="Gene3D" id="1.20.1720.10">
    <property type="entry name" value="Multidrug resistance protein D"/>
    <property type="match status" value="1"/>
</dbReference>
<dbReference type="InterPro" id="IPR036259">
    <property type="entry name" value="MFS_trans_sf"/>
</dbReference>
<feature type="transmembrane region" description="Helical" evidence="8">
    <location>
        <begin position="435"/>
        <end position="456"/>
    </location>
</feature>
<feature type="transmembrane region" description="Helical" evidence="8">
    <location>
        <begin position="108"/>
        <end position="124"/>
    </location>
</feature>
<feature type="transmembrane region" description="Helical" evidence="8">
    <location>
        <begin position="401"/>
        <end position="423"/>
    </location>
</feature>
<evidence type="ECO:0000256" key="9">
    <source>
        <dbReference type="SAM" id="SignalP"/>
    </source>
</evidence>
<keyword evidence="9" id="KW-0732">Signal</keyword>
<feature type="transmembrane region" description="Helical" evidence="8">
    <location>
        <begin position="50"/>
        <end position="68"/>
    </location>
</feature>
<feature type="signal peptide" evidence="9">
    <location>
        <begin position="1"/>
        <end position="27"/>
    </location>
</feature>
<feature type="transmembrane region" description="Helical" evidence="8">
    <location>
        <begin position="361"/>
        <end position="389"/>
    </location>
</feature>
<evidence type="ECO:0000313" key="11">
    <source>
        <dbReference type="EMBL" id="SNQ47745.1"/>
    </source>
</evidence>
<feature type="transmembrane region" description="Helical" evidence="8">
    <location>
        <begin position="164"/>
        <end position="185"/>
    </location>
</feature>
<evidence type="ECO:0000256" key="7">
    <source>
        <dbReference type="SAM" id="MobiDB-lite"/>
    </source>
</evidence>
<feature type="transmembrane region" description="Helical" evidence="8">
    <location>
        <begin position="266"/>
        <end position="286"/>
    </location>
</feature>
<evidence type="ECO:0000256" key="1">
    <source>
        <dbReference type="ARBA" id="ARBA00004651"/>
    </source>
</evidence>
<name>A0A2I2KQ04_9ACTN</name>
<feature type="transmembrane region" description="Helical" evidence="8">
    <location>
        <begin position="336"/>
        <end position="355"/>
    </location>
</feature>
<feature type="transmembrane region" description="Helical" evidence="8">
    <location>
        <begin position="306"/>
        <end position="329"/>
    </location>
</feature>
<dbReference type="GO" id="GO:0005886">
    <property type="term" value="C:plasma membrane"/>
    <property type="evidence" value="ECO:0007669"/>
    <property type="project" value="UniProtKB-SubCell"/>
</dbReference>
<dbReference type="CDD" id="cd17504">
    <property type="entry name" value="MFS_MMR_MDR_like"/>
    <property type="match status" value="1"/>
</dbReference>
<dbReference type="PROSITE" id="PS50850">
    <property type="entry name" value="MFS"/>
    <property type="match status" value="1"/>
</dbReference>
<dbReference type="PANTHER" id="PTHR42718">
    <property type="entry name" value="MAJOR FACILITATOR SUPERFAMILY MULTIDRUG TRANSPORTER MFSC"/>
    <property type="match status" value="1"/>
</dbReference>
<evidence type="ECO:0000256" key="8">
    <source>
        <dbReference type="SAM" id="Phobius"/>
    </source>
</evidence>
<feature type="domain" description="Major facilitator superfamily (MFS) profile" evidence="10">
    <location>
        <begin position="13"/>
        <end position="461"/>
    </location>
</feature>
<accession>A0A2I2KQ04</accession>
<dbReference type="InterPro" id="IPR020846">
    <property type="entry name" value="MFS_dom"/>
</dbReference>
<evidence type="ECO:0000313" key="12">
    <source>
        <dbReference type="Proteomes" id="UP000234331"/>
    </source>
</evidence>
<feature type="region of interest" description="Disordered" evidence="7">
    <location>
        <begin position="460"/>
        <end position="497"/>
    </location>
</feature>
<gene>
    <name evidence="11" type="ORF">FRACA_20141</name>
</gene>
<dbReference type="SUPFAM" id="SSF103473">
    <property type="entry name" value="MFS general substrate transporter"/>
    <property type="match status" value="1"/>
</dbReference>
<keyword evidence="2" id="KW-0813">Transport</keyword>
<dbReference type="PANTHER" id="PTHR42718:SF46">
    <property type="entry name" value="BLR6921 PROTEIN"/>
    <property type="match status" value="1"/>
</dbReference>
<dbReference type="GO" id="GO:0022857">
    <property type="term" value="F:transmembrane transporter activity"/>
    <property type="evidence" value="ECO:0007669"/>
    <property type="project" value="InterPro"/>
</dbReference>
<feature type="compositionally biased region" description="Low complexity" evidence="7">
    <location>
        <begin position="460"/>
        <end position="473"/>
    </location>
</feature>
<dbReference type="AlphaFoldDB" id="A0A2I2KQ04"/>
<evidence type="ECO:0000256" key="2">
    <source>
        <dbReference type="ARBA" id="ARBA00022448"/>
    </source>
</evidence>
<proteinExistence type="predicted"/>
<organism evidence="11 12">
    <name type="scientific">Frankia canadensis</name>
    <dbReference type="NCBI Taxonomy" id="1836972"/>
    <lineage>
        <taxon>Bacteria</taxon>
        <taxon>Bacillati</taxon>
        <taxon>Actinomycetota</taxon>
        <taxon>Actinomycetes</taxon>
        <taxon>Frankiales</taxon>
        <taxon>Frankiaceae</taxon>
        <taxon>Frankia</taxon>
    </lineage>
</organism>
<protein>
    <submittedName>
        <fullName evidence="11">Major Facilitator Superfamily transporter</fullName>
    </submittedName>
</protein>
<keyword evidence="4 8" id="KW-0812">Transmembrane</keyword>
<reference evidence="11 12" key="1">
    <citation type="submission" date="2017-06" db="EMBL/GenBank/DDBJ databases">
        <authorList>
            <person name="Kim H.J."/>
            <person name="Triplett B.A."/>
        </authorList>
    </citation>
    <scope>NUCLEOTIDE SEQUENCE [LARGE SCALE GENOMIC DNA]</scope>
    <source>
        <strain evidence="11">FRACA_ARgP5</strain>
    </source>
</reference>
<dbReference type="Proteomes" id="UP000234331">
    <property type="component" value="Unassembled WGS sequence"/>
</dbReference>
<sequence>MSTAPPRPNPGRTLAVLLLASMAFALAQTTVVPAIPVLARELRASVGDVTWTMSGYLVAAAILTPVIGRLGDMVGKRRMLVVSLAVFALGGVVAALAGQLWVVIAGRILQGAGGGVIPLCFGIIRDEFPPHRRPASIGLISAMLGIGGGLGLVLGGLLVDHATYHWIFWSGAAMAALAALSAQLLVPESPNRVPGRIDLVGTLLLGVGVALPLVGISQAKTWGWTSATTLGLIVAGVAVLGALVAFERRQAEPLINMTMLAQRPVLITNISTVLVGFGMFGAFLLIPQLAQTPKTTGYGFGTDATTAGLLMVPGSLAMLVTAPLAGVIAGRWGGRIAVLTGSLVTAAGLALLATVPDSRLALVLMGVVAFAGIGLVFAAIPNLVIDAVAADRTGEATGVNTLLRSIGSSLGSQICASILVSQVDPVTGIPTADAYQIAFLFCAVIAVVAGLSALGLPRSRTGAGAPAASADSRPAARDSDEVGAARSATTRVASATR</sequence>
<dbReference type="OrthoDB" id="4484751at2"/>
<dbReference type="Pfam" id="PF07690">
    <property type="entry name" value="MFS_1"/>
    <property type="match status" value="1"/>
</dbReference>